<keyword evidence="9 17" id="KW-0067">ATP-binding</keyword>
<evidence type="ECO:0000256" key="3">
    <source>
        <dbReference type="ARBA" id="ARBA00022475"/>
    </source>
</evidence>
<keyword evidence="13" id="KW-0594">Phospholipid biosynthesis</keyword>
<feature type="binding site" evidence="17">
    <location>
        <position position="80"/>
    </location>
    <ligand>
        <name>ATP</name>
        <dbReference type="ChEBI" id="CHEBI:30616"/>
    </ligand>
</feature>
<evidence type="ECO:0000256" key="13">
    <source>
        <dbReference type="ARBA" id="ARBA00023209"/>
    </source>
</evidence>
<dbReference type="RefSeq" id="WP_003676924.1">
    <property type="nucleotide sequence ID" value="NZ_AZCN01000058.1"/>
</dbReference>
<keyword evidence="18" id="KW-0460">Magnesium</keyword>
<dbReference type="InterPro" id="IPR000829">
    <property type="entry name" value="DAGK"/>
</dbReference>
<evidence type="ECO:0000256" key="9">
    <source>
        <dbReference type="ARBA" id="ARBA00022840"/>
    </source>
</evidence>
<feature type="binding site" evidence="17">
    <location>
        <position position="32"/>
    </location>
    <ligand>
        <name>ATP</name>
        <dbReference type="ChEBI" id="CHEBI:30616"/>
    </ligand>
</feature>
<feature type="transmembrane region" description="Helical" evidence="19">
    <location>
        <begin position="100"/>
        <end position="122"/>
    </location>
</feature>
<keyword evidence="6 19" id="KW-0812">Transmembrane</keyword>
<keyword evidence="18" id="KW-0479">Metal-binding</keyword>
<evidence type="ECO:0000256" key="12">
    <source>
        <dbReference type="ARBA" id="ARBA00023136"/>
    </source>
</evidence>
<feature type="transmembrane region" description="Helical" evidence="19">
    <location>
        <begin position="59"/>
        <end position="79"/>
    </location>
</feature>
<name>A0A0R1EZX7_9LACO</name>
<dbReference type="eggNOG" id="COG0818">
    <property type="taxonomic scope" value="Bacteria"/>
</dbReference>
<dbReference type="InterPro" id="IPR036945">
    <property type="entry name" value="DAGK_sf"/>
</dbReference>
<sequence>MGLKDKQTTKNHNLGQSMRHAFAGLIAVAHLERNMRWHLLASILVLVGGWWLQVDRSEWLWLILAIFLVIQSELANTVVENVVDLLTDQHYALAAKYAKDMAAAAVLVAAIFAIVVGLIIFLPKLLWLI</sequence>
<comment type="subcellular location">
    <subcellularLocation>
        <location evidence="1">Cell membrane</location>
        <topology evidence="1">Multi-pass membrane protein</topology>
    </subcellularLocation>
</comment>
<keyword evidence="8 20" id="KW-0418">Kinase</keyword>
<proteinExistence type="inferred from homology"/>
<evidence type="ECO:0000256" key="14">
    <source>
        <dbReference type="ARBA" id="ARBA00023264"/>
    </source>
</evidence>
<dbReference type="GO" id="GO:0005886">
    <property type="term" value="C:plasma membrane"/>
    <property type="evidence" value="ECO:0007669"/>
    <property type="project" value="UniProtKB-SubCell"/>
</dbReference>
<feature type="active site" description="Proton acceptor" evidence="15">
    <location>
        <position position="73"/>
    </location>
</feature>
<evidence type="ECO:0000256" key="4">
    <source>
        <dbReference type="ARBA" id="ARBA00022516"/>
    </source>
</evidence>
<dbReference type="GeneID" id="65917064"/>
<keyword evidence="10 19" id="KW-1133">Transmembrane helix</keyword>
<feature type="transmembrane region" description="Helical" evidence="19">
    <location>
        <begin position="37"/>
        <end position="53"/>
    </location>
</feature>
<dbReference type="AlphaFoldDB" id="A0A0R1EZX7"/>
<comment type="similarity">
    <text evidence="2">Belongs to the bacterial diacylglycerol kinase family.</text>
</comment>
<evidence type="ECO:0000256" key="11">
    <source>
        <dbReference type="ARBA" id="ARBA00023098"/>
    </source>
</evidence>
<evidence type="ECO:0000256" key="5">
    <source>
        <dbReference type="ARBA" id="ARBA00022679"/>
    </source>
</evidence>
<dbReference type="InterPro" id="IPR033717">
    <property type="entry name" value="UDPK"/>
</dbReference>
<dbReference type="PANTHER" id="PTHR34299:SF1">
    <property type="entry name" value="DIACYLGLYCEROL KINASE"/>
    <property type="match status" value="1"/>
</dbReference>
<feature type="binding site" evidence="18">
    <location>
        <position position="80"/>
    </location>
    <ligand>
        <name>a divalent metal cation</name>
        <dbReference type="ChEBI" id="CHEBI:60240"/>
    </ligand>
</feature>
<keyword evidence="12 19" id="KW-0472">Membrane</keyword>
<keyword evidence="3" id="KW-1003">Cell membrane</keyword>
<dbReference type="Proteomes" id="UP000051181">
    <property type="component" value="Unassembled WGS sequence"/>
</dbReference>
<evidence type="ECO:0000256" key="17">
    <source>
        <dbReference type="PIRSR" id="PIRSR600829-3"/>
    </source>
</evidence>
<feature type="binding site" evidence="16">
    <location>
        <begin position="51"/>
        <end position="54"/>
    </location>
    <ligand>
        <name>substrate</name>
    </ligand>
</feature>
<dbReference type="CDD" id="cd14265">
    <property type="entry name" value="UDPK_IM_like"/>
    <property type="match status" value="1"/>
</dbReference>
<evidence type="ECO:0000313" key="20">
    <source>
        <dbReference type="EMBL" id="KRK15056.1"/>
    </source>
</evidence>
<dbReference type="PATRIC" id="fig|913848.6.peg.1972"/>
<dbReference type="GO" id="GO:0005524">
    <property type="term" value="F:ATP binding"/>
    <property type="evidence" value="ECO:0007669"/>
    <property type="project" value="UniProtKB-KW"/>
</dbReference>
<feature type="binding site" evidence="18">
    <location>
        <position position="32"/>
    </location>
    <ligand>
        <name>a divalent metal cation</name>
        <dbReference type="ChEBI" id="CHEBI:60240"/>
    </ligand>
</feature>
<evidence type="ECO:0000256" key="19">
    <source>
        <dbReference type="SAM" id="Phobius"/>
    </source>
</evidence>
<reference evidence="20 21" key="1">
    <citation type="journal article" date="2015" name="Genome Announc.">
        <title>Expanding the biotechnology potential of lactobacilli through comparative genomics of 213 strains and associated genera.</title>
        <authorList>
            <person name="Sun Z."/>
            <person name="Harris H.M."/>
            <person name="McCann A."/>
            <person name="Guo C."/>
            <person name="Argimon S."/>
            <person name="Zhang W."/>
            <person name="Yang X."/>
            <person name="Jeffery I.B."/>
            <person name="Cooney J.C."/>
            <person name="Kagawa T.F."/>
            <person name="Liu W."/>
            <person name="Song Y."/>
            <person name="Salvetti E."/>
            <person name="Wrobel A."/>
            <person name="Rasinkangas P."/>
            <person name="Parkhill J."/>
            <person name="Rea M.C."/>
            <person name="O'Sullivan O."/>
            <person name="Ritari J."/>
            <person name="Douillard F.P."/>
            <person name="Paul Ross R."/>
            <person name="Yang R."/>
            <person name="Briner A.E."/>
            <person name="Felis G.E."/>
            <person name="de Vos W.M."/>
            <person name="Barrangou R."/>
            <person name="Klaenhammer T.R."/>
            <person name="Caufield P.W."/>
            <person name="Cui Y."/>
            <person name="Zhang H."/>
            <person name="O'Toole P.W."/>
        </authorList>
    </citation>
    <scope>NUCLEOTIDE SEQUENCE [LARGE SCALE GENOMIC DNA]</scope>
    <source>
        <strain evidence="20 21">DSM 20001</strain>
    </source>
</reference>
<dbReference type="GO" id="GO:0016301">
    <property type="term" value="F:kinase activity"/>
    <property type="evidence" value="ECO:0007669"/>
    <property type="project" value="UniProtKB-KW"/>
</dbReference>
<evidence type="ECO:0000256" key="10">
    <source>
        <dbReference type="ARBA" id="ARBA00022989"/>
    </source>
</evidence>
<evidence type="ECO:0000256" key="15">
    <source>
        <dbReference type="PIRSR" id="PIRSR600829-1"/>
    </source>
</evidence>
<gene>
    <name evidence="20" type="ORF">FD22_GL001930</name>
</gene>
<feature type="binding site" evidence="17">
    <location>
        <begin position="99"/>
        <end position="100"/>
    </location>
    <ligand>
        <name>ATP</name>
        <dbReference type="ChEBI" id="CHEBI:30616"/>
    </ligand>
</feature>
<comment type="cofactor">
    <cofactor evidence="18">
        <name>Mg(2+)</name>
        <dbReference type="ChEBI" id="CHEBI:18420"/>
    </cofactor>
    <text evidence="18">Mn(2+), Zn(2+), Cd(2+) and Co(2+) support activity to lesser extents.</text>
</comment>
<evidence type="ECO:0000256" key="7">
    <source>
        <dbReference type="ARBA" id="ARBA00022741"/>
    </source>
</evidence>
<keyword evidence="11" id="KW-0443">Lipid metabolism</keyword>
<dbReference type="GO" id="GO:0008654">
    <property type="term" value="P:phospholipid biosynthetic process"/>
    <property type="evidence" value="ECO:0007669"/>
    <property type="project" value="UniProtKB-KW"/>
</dbReference>
<dbReference type="GO" id="GO:0046872">
    <property type="term" value="F:metal ion binding"/>
    <property type="evidence" value="ECO:0007669"/>
    <property type="project" value="UniProtKB-KW"/>
</dbReference>
<comment type="caution">
    <text evidence="20">The sequence shown here is derived from an EMBL/GenBank/DDBJ whole genome shotgun (WGS) entry which is preliminary data.</text>
</comment>
<dbReference type="PANTHER" id="PTHR34299">
    <property type="entry name" value="DIACYLGLYCEROL KINASE"/>
    <property type="match status" value="1"/>
</dbReference>
<keyword evidence="7 17" id="KW-0547">Nucleotide-binding</keyword>
<accession>A0A0R1EZX7</accession>
<evidence type="ECO:0000256" key="8">
    <source>
        <dbReference type="ARBA" id="ARBA00022777"/>
    </source>
</evidence>
<feature type="binding site" evidence="16">
    <location>
        <position position="73"/>
    </location>
    <ligand>
        <name>substrate</name>
    </ligand>
</feature>
<protein>
    <submittedName>
        <fullName evidence="20">Diacylglycerol kinase</fullName>
    </submittedName>
</protein>
<keyword evidence="5" id="KW-0808">Transferase</keyword>
<organism evidence="20 21">
    <name type="scientific">Loigolactobacillus coryniformis subsp. coryniformis KCTC 3167 = DSM 20001</name>
    <dbReference type="NCBI Taxonomy" id="913848"/>
    <lineage>
        <taxon>Bacteria</taxon>
        <taxon>Bacillati</taxon>
        <taxon>Bacillota</taxon>
        <taxon>Bacilli</taxon>
        <taxon>Lactobacillales</taxon>
        <taxon>Lactobacillaceae</taxon>
        <taxon>Loigolactobacillus</taxon>
    </lineage>
</organism>
<dbReference type="Pfam" id="PF01219">
    <property type="entry name" value="DAGK_prokar"/>
    <property type="match status" value="1"/>
</dbReference>
<evidence type="ECO:0000256" key="1">
    <source>
        <dbReference type="ARBA" id="ARBA00004651"/>
    </source>
</evidence>
<dbReference type="Gene3D" id="1.10.287.3610">
    <property type="match status" value="1"/>
</dbReference>
<evidence type="ECO:0000256" key="16">
    <source>
        <dbReference type="PIRSR" id="PIRSR600829-2"/>
    </source>
</evidence>
<evidence type="ECO:0000256" key="6">
    <source>
        <dbReference type="ARBA" id="ARBA00022692"/>
    </source>
</evidence>
<evidence type="ECO:0000256" key="2">
    <source>
        <dbReference type="ARBA" id="ARBA00005967"/>
    </source>
</evidence>
<dbReference type="EMBL" id="AZCN01000058">
    <property type="protein sequence ID" value="KRK15056.1"/>
    <property type="molecule type" value="Genomic_DNA"/>
</dbReference>
<evidence type="ECO:0000256" key="18">
    <source>
        <dbReference type="PIRSR" id="PIRSR600829-4"/>
    </source>
</evidence>
<keyword evidence="4" id="KW-0444">Lipid biosynthesis</keyword>
<keyword evidence="14" id="KW-1208">Phospholipid metabolism</keyword>
<evidence type="ECO:0000313" key="21">
    <source>
        <dbReference type="Proteomes" id="UP000051181"/>
    </source>
</evidence>